<dbReference type="EMBL" id="AP025298">
    <property type="protein sequence ID" value="BDD02090.1"/>
    <property type="molecule type" value="Genomic_DNA"/>
</dbReference>
<sequence>MNQKRVVNNAYRNIANLSDSLFEALIHKLFIRYSGLGLKDNLKWNDAEHLKYADEYVLWSVEDLFENREVNFDLTSIRYVKIKDILTTDCKEFIDHLFTDLLKLKKAILLPDIPVVNAVRSSTQRLYQLDSDSTDFNQSINFVHDLLENKQFIFYGLDKASANSLMFSPIDNAWLNDENSELFNEREWAAREKEIKLNEQILNKRQQKLKRQAFKYCTFSDDRLNFIHDWLHTFGLGLTLKIERIEGGRSESNNN</sequence>
<keyword evidence="2" id="KW-1185">Reference proteome</keyword>
<proteinExistence type="predicted"/>
<organism evidence="1 2">
    <name type="scientific">Persicobacter psychrovividus</name>
    <dbReference type="NCBI Taxonomy" id="387638"/>
    <lineage>
        <taxon>Bacteria</taxon>
        <taxon>Pseudomonadati</taxon>
        <taxon>Bacteroidota</taxon>
        <taxon>Cytophagia</taxon>
        <taxon>Cytophagales</taxon>
        <taxon>Persicobacteraceae</taxon>
        <taxon>Persicobacter</taxon>
    </lineage>
</organism>
<evidence type="ECO:0000313" key="1">
    <source>
        <dbReference type="EMBL" id="BDD02090.1"/>
    </source>
</evidence>
<reference evidence="1 2" key="1">
    <citation type="submission" date="2021-12" db="EMBL/GenBank/DDBJ databases">
        <title>Genome sequencing of bacteria with rrn-lacking chromosome and rrn-plasmid.</title>
        <authorList>
            <person name="Anda M."/>
            <person name="Iwasaki W."/>
        </authorList>
    </citation>
    <scope>NUCLEOTIDE SEQUENCE [LARGE SCALE GENOMIC DNA]</scope>
    <source>
        <strain evidence="1 2">NBRC 101262</strain>
        <plasmid evidence="1 2">pPP6</plasmid>
    </source>
</reference>
<protein>
    <submittedName>
        <fullName evidence="1">Uncharacterized protein</fullName>
    </submittedName>
</protein>
<name>A0ABN6LG82_9BACT</name>
<dbReference type="Proteomes" id="UP001354989">
    <property type="component" value="Plasmid pPP6"/>
</dbReference>
<accession>A0ABN6LG82</accession>
<keyword evidence="1" id="KW-0614">Plasmid</keyword>
<gene>
    <name evidence="1" type="ORF">PEPS_43700</name>
</gene>
<geneLocation type="plasmid" evidence="1 2">
    <name>pPP6</name>
</geneLocation>
<evidence type="ECO:0000313" key="2">
    <source>
        <dbReference type="Proteomes" id="UP001354989"/>
    </source>
</evidence>